<dbReference type="AlphaFoldDB" id="A0A2B7YWJ3"/>
<dbReference type="PANTHER" id="PTHR24320:SF152">
    <property type="entry name" value="SHORT-CHAIN DEHYDROGENASE_REDUCTASE FAMILY PROTEIN"/>
    <property type="match status" value="1"/>
</dbReference>
<dbReference type="EMBL" id="PDND01000444">
    <property type="protein sequence ID" value="PGH28444.1"/>
    <property type="molecule type" value="Genomic_DNA"/>
</dbReference>
<keyword evidence="2" id="KW-0521">NADP</keyword>
<dbReference type="InterPro" id="IPR036291">
    <property type="entry name" value="NAD(P)-bd_dom_sf"/>
</dbReference>
<dbReference type="STRING" id="73230.A0A2B7YWJ3"/>
<evidence type="ECO:0000313" key="5">
    <source>
        <dbReference type="Proteomes" id="UP000226031"/>
    </source>
</evidence>
<evidence type="ECO:0000256" key="1">
    <source>
        <dbReference type="ARBA" id="ARBA00006484"/>
    </source>
</evidence>
<dbReference type="PANTHER" id="PTHR24320">
    <property type="entry name" value="RETINOL DEHYDROGENASE"/>
    <property type="match status" value="1"/>
</dbReference>
<gene>
    <name evidence="4" type="ORF">GX50_08817</name>
</gene>
<reference evidence="4 5" key="1">
    <citation type="submission" date="2017-10" db="EMBL/GenBank/DDBJ databases">
        <title>Comparative genomics in systemic dimorphic fungi from Ajellomycetaceae.</title>
        <authorList>
            <person name="Munoz J.F."/>
            <person name="Mcewen J.G."/>
            <person name="Clay O.K."/>
            <person name="Cuomo C.A."/>
        </authorList>
    </citation>
    <scope>NUCLEOTIDE SEQUENCE [LARGE SCALE GENOMIC DNA]</scope>
    <source>
        <strain evidence="4 5">UAMH4076</strain>
    </source>
</reference>
<organism evidence="4 5">
    <name type="scientific">[Emmonsia] crescens</name>
    <dbReference type="NCBI Taxonomy" id="73230"/>
    <lineage>
        <taxon>Eukaryota</taxon>
        <taxon>Fungi</taxon>
        <taxon>Dikarya</taxon>
        <taxon>Ascomycota</taxon>
        <taxon>Pezizomycotina</taxon>
        <taxon>Eurotiomycetes</taxon>
        <taxon>Eurotiomycetidae</taxon>
        <taxon>Onygenales</taxon>
        <taxon>Ajellomycetaceae</taxon>
        <taxon>Emergomyces</taxon>
    </lineage>
</organism>
<name>A0A2B7YWJ3_9EURO</name>
<dbReference type="SUPFAM" id="SSF51735">
    <property type="entry name" value="NAD(P)-binding Rossmann-fold domains"/>
    <property type="match status" value="1"/>
</dbReference>
<dbReference type="Gene3D" id="3.40.50.720">
    <property type="entry name" value="NAD(P)-binding Rossmann-like Domain"/>
    <property type="match status" value="1"/>
</dbReference>
<keyword evidence="3" id="KW-0560">Oxidoreductase</keyword>
<sequence length="196" mass="21943">MASHTQFGAKTTVTEAVKAFADQIKGLTGIYCPYIRRTCLRVPQMLMIPFVLVMGVNLKDLGDATVMAIAEQHPTRIIITGRSQEKLDEITKDKFSSFESVFSTLCPKCRRKDHQPRGQHNRHAGIIAPTEREVSGNGFEMHLATNHIGHFLLTNLLMDKIQLTATKHPGSVALLSYQFSPFHFQGYNFDGSSHRS</sequence>
<evidence type="ECO:0000256" key="3">
    <source>
        <dbReference type="ARBA" id="ARBA00023002"/>
    </source>
</evidence>
<proteinExistence type="inferred from homology"/>
<comment type="caution">
    <text evidence="4">The sequence shown here is derived from an EMBL/GenBank/DDBJ whole genome shotgun (WGS) entry which is preliminary data.</text>
</comment>
<evidence type="ECO:0000313" key="4">
    <source>
        <dbReference type="EMBL" id="PGH28444.1"/>
    </source>
</evidence>
<keyword evidence="5" id="KW-1185">Reference proteome</keyword>
<dbReference type="GO" id="GO:0016491">
    <property type="term" value="F:oxidoreductase activity"/>
    <property type="evidence" value="ECO:0007669"/>
    <property type="project" value="UniProtKB-KW"/>
</dbReference>
<comment type="similarity">
    <text evidence="1">Belongs to the short-chain dehydrogenases/reductases (SDR) family.</text>
</comment>
<accession>A0A2B7YWJ3</accession>
<evidence type="ECO:0000256" key="2">
    <source>
        <dbReference type="ARBA" id="ARBA00022857"/>
    </source>
</evidence>
<protein>
    <submittedName>
        <fullName evidence="4">Uncharacterized protein</fullName>
    </submittedName>
</protein>
<dbReference type="Proteomes" id="UP000226031">
    <property type="component" value="Unassembled WGS sequence"/>
</dbReference>